<feature type="chain" id="PRO_5002098619" evidence="1">
    <location>
        <begin position="22"/>
        <end position="357"/>
    </location>
</feature>
<dbReference type="EMBL" id="CP006880">
    <property type="protein sequence ID" value="AJD44590.1"/>
    <property type="molecule type" value="Genomic_DNA"/>
</dbReference>
<gene>
    <name evidence="3" type="ORF">RGR602_PC00550</name>
</gene>
<feature type="signal peptide" evidence="1">
    <location>
        <begin position="1"/>
        <end position="21"/>
    </location>
</feature>
<dbReference type="InterPro" id="IPR010791">
    <property type="entry name" value="AttH_dom"/>
</dbReference>
<dbReference type="InterPro" id="IPR023374">
    <property type="entry name" value="AttH-like_dom_sf"/>
</dbReference>
<dbReference type="KEGG" id="rga:RGR602_PC00550"/>
<reference evidence="3 4" key="1">
    <citation type="submission" date="2013-11" db="EMBL/GenBank/DDBJ databases">
        <title>Complete genome sequence of Rhizobium gallicum bv. gallicum R602.</title>
        <authorList>
            <person name="Bustos P."/>
            <person name="Santamaria R.I."/>
            <person name="Lozano L."/>
            <person name="Acosta J.L."/>
            <person name="Ormeno-Orrillo E."/>
            <person name="Rogel M.A."/>
            <person name="Romero D."/>
            <person name="Cevallos M.A."/>
            <person name="Martinez-Romero E."/>
            <person name="Gonzalez V."/>
        </authorList>
    </citation>
    <scope>NUCLEOTIDE SEQUENCE [LARGE SCALE GENOMIC DNA]</scope>
    <source>
        <strain evidence="3 4">R602</strain>
        <plasmid evidence="3 4">pRgalR602c</plasmid>
    </source>
</reference>
<accession>A0A0B4XCU1</accession>
<dbReference type="PANTHER" id="PTHR38591:SF1">
    <property type="entry name" value="BLL1000 PROTEIN"/>
    <property type="match status" value="1"/>
</dbReference>
<dbReference type="Gene3D" id="2.40.370.10">
    <property type="entry name" value="AttH-like domain"/>
    <property type="match status" value="2"/>
</dbReference>
<protein>
    <submittedName>
        <fullName evidence="3">Hydroxyneurosporene synthase protein</fullName>
    </submittedName>
</protein>
<geneLocation type="plasmid" evidence="3 4">
    <name>pRgalR602c</name>
</geneLocation>
<keyword evidence="3" id="KW-0614">Plasmid</keyword>
<evidence type="ECO:0000313" key="3">
    <source>
        <dbReference type="EMBL" id="AJD44590.1"/>
    </source>
</evidence>
<dbReference type="RefSeq" id="WP_040114921.1">
    <property type="nucleotide sequence ID" value="NZ_CP006880.1"/>
</dbReference>
<feature type="domain" description="AttH" evidence="2">
    <location>
        <begin position="61"/>
        <end position="233"/>
    </location>
</feature>
<proteinExistence type="predicted"/>
<keyword evidence="4" id="KW-1185">Reference proteome</keyword>
<dbReference type="Pfam" id="PF07143">
    <property type="entry name" value="CrtC"/>
    <property type="match status" value="1"/>
</dbReference>
<name>A0A0B4XCU1_9HYPH</name>
<evidence type="ECO:0000259" key="2">
    <source>
        <dbReference type="Pfam" id="PF07143"/>
    </source>
</evidence>
<dbReference type="SUPFAM" id="SSF159245">
    <property type="entry name" value="AttH-like"/>
    <property type="match status" value="1"/>
</dbReference>
<evidence type="ECO:0000313" key="4">
    <source>
        <dbReference type="Proteomes" id="UP000031368"/>
    </source>
</evidence>
<dbReference type="HOGENOM" id="CLU_040626_0_0_5"/>
<evidence type="ECO:0000256" key="1">
    <source>
        <dbReference type="SAM" id="SignalP"/>
    </source>
</evidence>
<dbReference type="PANTHER" id="PTHR38591">
    <property type="entry name" value="HYDROLASE"/>
    <property type="match status" value="1"/>
</dbReference>
<organism evidence="3 4">
    <name type="scientific">Rhizobium gallicum bv. gallicum R602sp</name>
    <dbReference type="NCBI Taxonomy" id="1041138"/>
    <lineage>
        <taxon>Bacteria</taxon>
        <taxon>Pseudomonadati</taxon>
        <taxon>Pseudomonadota</taxon>
        <taxon>Alphaproteobacteria</taxon>
        <taxon>Hyphomicrobiales</taxon>
        <taxon>Rhizobiaceae</taxon>
        <taxon>Rhizobium/Agrobacterium group</taxon>
        <taxon>Rhizobium</taxon>
    </lineage>
</organism>
<dbReference type="AlphaFoldDB" id="A0A0B4XCU1"/>
<dbReference type="Pfam" id="PF17186">
    <property type="entry name" value="Lipocalin_9"/>
    <property type="match status" value="1"/>
</dbReference>
<dbReference type="Proteomes" id="UP000031368">
    <property type="component" value="Plasmid pRgalR602c"/>
</dbReference>
<keyword evidence="1" id="KW-0732">Signal</keyword>
<sequence>MNARGLLVVLVSVATAISVPAAAISQGFAGLGSTAEGFAVPRPGIQLRFPADHGPHPEFRIEWWYITANLESEEGTQYGVQWTLFRAALAPKTEGGWSDPQVWMGHAAITAKDRHLLAEKLARGGVGQAGVVAVPFSAWIDDWEMKGLPKPGADQLDKVSLHATGKGFAYTLELSASGPLVLQGDQGYSVKSAERQASYYYSQPFYKVSGSLDIDGKTVRVSGKAWLDREWSSQPLAKDQTGWEWFSLHLDSGEKVMAFRLRDGRGGYMSANWISSDGKPTPLPPGSLQITPLRTARVGDRNVPVAWRVRIPERGFDVTTSPLNDHAWMATTTPYWEGPISFNGSAGGHGYLEMTGY</sequence>